<evidence type="ECO:0000313" key="5">
    <source>
        <dbReference type="EMBL" id="GGL41958.1"/>
    </source>
</evidence>
<evidence type="ECO:0000259" key="3">
    <source>
        <dbReference type="Pfam" id="PF08401"/>
    </source>
</evidence>
<dbReference type="InterPro" id="IPR010359">
    <property type="entry name" value="IrrE_HExxH"/>
</dbReference>
<name>A0A830F5R6_9EURY</name>
<dbReference type="AlphaFoldDB" id="A0A830F5R6"/>
<feature type="compositionally biased region" description="Basic and acidic residues" evidence="1">
    <location>
        <begin position="1"/>
        <end position="10"/>
    </location>
</feature>
<feature type="region of interest" description="Disordered" evidence="1">
    <location>
        <begin position="138"/>
        <end position="157"/>
    </location>
</feature>
<keyword evidence="6" id="KW-1185">Reference proteome</keyword>
<dbReference type="Pfam" id="PF06114">
    <property type="entry name" value="Peptidase_M78"/>
    <property type="match status" value="1"/>
</dbReference>
<feature type="domain" description="N-terminal" evidence="3">
    <location>
        <begin position="159"/>
        <end position="240"/>
    </location>
</feature>
<sequence length="451" mass="50561">MSKKQDRNDVSIDPIPVDVSNSLSDEVDPTEIPDEIESLTRALASEEPPTNPLVVLKAARWWYIHGEGGTDPVFCWAVEWTRHLATDTANDVEQFDAFLAYLVELGLPTSRQRYEHRSSVFLRPRGATRAVVSVVENTMSGSTDRESSASFGDSDQRSEEMHRTIEAWVDDLVDHVDEAQASETFQEWLDIQSRFHDYSYRNTLLITLQCPEATKVAGYQAWQEEFDRHVQEGESAIWIWAPIIAKQCPECGKSPSYHEQSDCEYDETPPEEWDRGLVGFRPASVFDVSQTEGEPLPELKTAATGDAGNLVSTLEDAANDFNVDVEIVGSEEWIHGQAEGICKPRRSDERPLVVVRDRENEADLAVTLVHELAHALLHGAISDPLARDAQELEAESVAYIVGRYCGLDTSNSSFYLAAWAGDDPDMIRERLGRISRTAQHLIDAIDEQAQR</sequence>
<evidence type="ECO:0000256" key="1">
    <source>
        <dbReference type="SAM" id="MobiDB-lite"/>
    </source>
</evidence>
<accession>A0A830F5R6</accession>
<dbReference type="Pfam" id="PF08401">
    <property type="entry name" value="ArdcN"/>
    <property type="match status" value="1"/>
</dbReference>
<evidence type="ECO:0000313" key="6">
    <source>
        <dbReference type="Proteomes" id="UP000628840"/>
    </source>
</evidence>
<feature type="compositionally biased region" description="Polar residues" evidence="1">
    <location>
        <begin position="138"/>
        <end position="153"/>
    </location>
</feature>
<feature type="domain" description="DUF8013" evidence="4">
    <location>
        <begin position="1"/>
        <end position="73"/>
    </location>
</feature>
<feature type="region of interest" description="Disordered" evidence="1">
    <location>
        <begin position="1"/>
        <end position="30"/>
    </location>
</feature>
<gene>
    <name evidence="5" type="ORF">GCM10009037_26870</name>
</gene>
<reference evidence="5 6" key="1">
    <citation type="journal article" date="2019" name="Int. J. Syst. Evol. Microbiol.">
        <title>The Global Catalogue of Microorganisms (GCM) 10K type strain sequencing project: providing services to taxonomists for standard genome sequencing and annotation.</title>
        <authorList>
            <consortium name="The Broad Institute Genomics Platform"/>
            <consortium name="The Broad Institute Genome Sequencing Center for Infectious Disease"/>
            <person name="Wu L."/>
            <person name="Ma J."/>
        </authorList>
    </citation>
    <scope>NUCLEOTIDE SEQUENCE [LARGE SCALE GENOMIC DNA]</scope>
    <source>
        <strain evidence="5 6">JCM 19585</strain>
    </source>
</reference>
<dbReference type="EMBL" id="BMPF01000005">
    <property type="protein sequence ID" value="GGL41958.1"/>
    <property type="molecule type" value="Genomic_DNA"/>
</dbReference>
<dbReference type="InterPro" id="IPR013610">
    <property type="entry name" value="ArdC_N"/>
</dbReference>
<evidence type="ECO:0008006" key="7">
    <source>
        <dbReference type="Google" id="ProtNLM"/>
    </source>
</evidence>
<comment type="caution">
    <text evidence="5">The sequence shown here is derived from an EMBL/GenBank/DDBJ whole genome shotgun (WGS) entry which is preliminary data.</text>
</comment>
<organism evidence="5 6">
    <name type="scientific">Halarchaeum grantii</name>
    <dbReference type="NCBI Taxonomy" id="1193105"/>
    <lineage>
        <taxon>Archaea</taxon>
        <taxon>Methanobacteriati</taxon>
        <taxon>Methanobacteriota</taxon>
        <taxon>Stenosarchaea group</taxon>
        <taxon>Halobacteria</taxon>
        <taxon>Halobacteriales</taxon>
        <taxon>Halobacteriaceae</taxon>
    </lineage>
</organism>
<dbReference type="Proteomes" id="UP000628840">
    <property type="component" value="Unassembled WGS sequence"/>
</dbReference>
<protein>
    <recommendedName>
        <fullName evidence="7">DUF955 domain-containing protein</fullName>
    </recommendedName>
</protein>
<evidence type="ECO:0000259" key="4">
    <source>
        <dbReference type="Pfam" id="PF26043"/>
    </source>
</evidence>
<feature type="domain" description="IrrE N-terminal-like" evidence="2">
    <location>
        <begin position="347"/>
        <end position="399"/>
    </location>
</feature>
<proteinExistence type="predicted"/>
<dbReference type="InterPro" id="IPR058326">
    <property type="entry name" value="DUF8013"/>
</dbReference>
<dbReference type="Pfam" id="PF26043">
    <property type="entry name" value="DUF8013"/>
    <property type="match status" value="1"/>
</dbReference>
<evidence type="ECO:0000259" key="2">
    <source>
        <dbReference type="Pfam" id="PF06114"/>
    </source>
</evidence>